<feature type="non-terminal residue" evidence="1">
    <location>
        <position position="207"/>
    </location>
</feature>
<reference evidence="1 2" key="1">
    <citation type="submission" date="2020-10" db="EMBL/GenBank/DDBJ databases">
        <title>The Coptis chinensis genome and diversification of protoberbering-type alkaloids.</title>
        <authorList>
            <person name="Wang B."/>
            <person name="Shu S."/>
            <person name="Song C."/>
            <person name="Liu Y."/>
        </authorList>
    </citation>
    <scope>NUCLEOTIDE SEQUENCE [LARGE SCALE GENOMIC DNA]</scope>
    <source>
        <strain evidence="1">HL-2020</strain>
        <tissue evidence="1">Leaf</tissue>
    </source>
</reference>
<sequence>GSGIGTPKYGIGTLFGKRALEKWLFCLCPSRWVYILVDTVSGCREFPQSSAVRCHESKALTAVRSFHAFSPEEVASVARIEDIKGGAASAHPRPIPTNIVSLFPQILHRHLCPDRPPFLRFLECDLVRMWSPDAVMLNRSSFTETRFLSGEILELPKVPKVPFPEKNVTLFCSPCGFFFDATTNTYKVVFTLAFTPELLKSSGVLEP</sequence>
<dbReference type="EMBL" id="JADFTS010000002">
    <property type="protein sequence ID" value="KAF9620878.1"/>
    <property type="molecule type" value="Genomic_DNA"/>
</dbReference>
<dbReference type="AlphaFoldDB" id="A0A835ISK7"/>
<protein>
    <submittedName>
        <fullName evidence="1">Uncharacterized protein</fullName>
    </submittedName>
</protein>
<gene>
    <name evidence="1" type="ORF">IFM89_015119</name>
</gene>
<keyword evidence="2" id="KW-1185">Reference proteome</keyword>
<proteinExistence type="predicted"/>
<organism evidence="1 2">
    <name type="scientific">Coptis chinensis</name>
    <dbReference type="NCBI Taxonomy" id="261450"/>
    <lineage>
        <taxon>Eukaryota</taxon>
        <taxon>Viridiplantae</taxon>
        <taxon>Streptophyta</taxon>
        <taxon>Embryophyta</taxon>
        <taxon>Tracheophyta</taxon>
        <taxon>Spermatophyta</taxon>
        <taxon>Magnoliopsida</taxon>
        <taxon>Ranunculales</taxon>
        <taxon>Ranunculaceae</taxon>
        <taxon>Coptidoideae</taxon>
        <taxon>Coptis</taxon>
    </lineage>
</organism>
<accession>A0A835ISK7</accession>
<evidence type="ECO:0000313" key="2">
    <source>
        <dbReference type="Proteomes" id="UP000631114"/>
    </source>
</evidence>
<comment type="caution">
    <text evidence="1">The sequence shown here is derived from an EMBL/GenBank/DDBJ whole genome shotgun (WGS) entry which is preliminary data.</text>
</comment>
<name>A0A835ISK7_9MAGN</name>
<evidence type="ECO:0000313" key="1">
    <source>
        <dbReference type="EMBL" id="KAF9620878.1"/>
    </source>
</evidence>
<dbReference type="Proteomes" id="UP000631114">
    <property type="component" value="Unassembled WGS sequence"/>
</dbReference>